<organism evidence="1 2">
    <name type="scientific">Acinetobacter amyesii</name>
    <dbReference type="NCBI Taxonomy" id="2942470"/>
    <lineage>
        <taxon>Bacteria</taxon>
        <taxon>Pseudomonadati</taxon>
        <taxon>Pseudomonadota</taxon>
        <taxon>Gammaproteobacteria</taxon>
        <taxon>Moraxellales</taxon>
        <taxon>Moraxellaceae</taxon>
        <taxon>Acinetobacter</taxon>
    </lineage>
</organism>
<evidence type="ECO:0000313" key="1">
    <source>
        <dbReference type="EMBL" id="OOV80290.1"/>
    </source>
</evidence>
<gene>
    <name evidence="1" type="ORF">B1202_14370</name>
</gene>
<keyword evidence="2" id="KW-1185">Reference proteome</keyword>
<comment type="caution">
    <text evidence="1">The sequence shown here is derived from an EMBL/GenBank/DDBJ whole genome shotgun (WGS) entry which is preliminary data.</text>
</comment>
<reference evidence="1 2" key="1">
    <citation type="submission" date="2017-02" db="EMBL/GenBank/DDBJ databases">
        <title>Acinetobacter sp. ANC 4945, whole genome shotgun sequencing project.</title>
        <authorList>
            <person name="Radolfova-Krizova L."/>
            <person name="Al Atrouni A."/>
            <person name="Nemec A."/>
        </authorList>
    </citation>
    <scope>NUCLEOTIDE SEQUENCE [LARGE SCALE GENOMIC DNA]</scope>
    <source>
        <strain evidence="1 2">ANC 4945</strain>
    </source>
</reference>
<proteinExistence type="predicted"/>
<dbReference type="EMBL" id="MVKX01000010">
    <property type="protein sequence ID" value="OOV80290.1"/>
    <property type="molecule type" value="Genomic_DNA"/>
</dbReference>
<evidence type="ECO:0000313" key="2">
    <source>
        <dbReference type="Proteomes" id="UP000191160"/>
    </source>
</evidence>
<accession>A0A1T1GS14</accession>
<dbReference type="AlphaFoldDB" id="A0A1T1GS14"/>
<protein>
    <submittedName>
        <fullName evidence="1">Uncharacterized protein</fullName>
    </submittedName>
</protein>
<sequence>MGWRSVIKKTRLKRTRWKNEMENGEEIPKAVRNTMKKTAFQDARNISINCGLGHGLASVAYSKSG</sequence>
<name>A0A1T1GS14_9GAMM</name>
<dbReference type="Proteomes" id="UP000191160">
    <property type="component" value="Unassembled WGS sequence"/>
</dbReference>